<protein>
    <submittedName>
        <fullName evidence="1">Uncharacterized protein</fullName>
    </submittedName>
</protein>
<evidence type="ECO:0000313" key="2">
    <source>
        <dbReference type="Proteomes" id="UP000798662"/>
    </source>
</evidence>
<organism evidence="1 2">
    <name type="scientific">Pyropia yezoensis</name>
    <name type="common">Susabi-nori</name>
    <name type="synonym">Porphyra yezoensis</name>
    <dbReference type="NCBI Taxonomy" id="2788"/>
    <lineage>
        <taxon>Eukaryota</taxon>
        <taxon>Rhodophyta</taxon>
        <taxon>Bangiophyceae</taxon>
        <taxon>Bangiales</taxon>
        <taxon>Bangiaceae</taxon>
        <taxon>Pyropia</taxon>
    </lineage>
</organism>
<name>A0ACC3CGB6_PYRYE</name>
<sequence>MFLRGPFIPLSHQANDAAYQAVRSARHVLRPSLHWTLLTSLLPYTHAHLGTLLPSQQPWATALGLTLLPPPLLRTPFGYPSSCLRASVSRSGVCRRTPPRLFSERSRPPMAPSRSWRSRGRAWCRPRCSSATREVGTGGRQD</sequence>
<reference evidence="1" key="1">
    <citation type="submission" date="2019-11" db="EMBL/GenBank/DDBJ databases">
        <title>Nori genome reveals adaptations in red seaweeds to the harsh intertidal environment.</title>
        <authorList>
            <person name="Wang D."/>
            <person name="Mao Y."/>
        </authorList>
    </citation>
    <scope>NUCLEOTIDE SEQUENCE</scope>
    <source>
        <tissue evidence="1">Gametophyte</tissue>
    </source>
</reference>
<keyword evidence="2" id="KW-1185">Reference proteome</keyword>
<dbReference type="EMBL" id="CM020620">
    <property type="protein sequence ID" value="KAK1869250.1"/>
    <property type="molecule type" value="Genomic_DNA"/>
</dbReference>
<comment type="caution">
    <text evidence="1">The sequence shown here is derived from an EMBL/GenBank/DDBJ whole genome shotgun (WGS) entry which is preliminary data.</text>
</comment>
<gene>
    <name evidence="1" type="ORF">I4F81_011729</name>
</gene>
<proteinExistence type="predicted"/>
<accession>A0ACC3CGB6</accession>
<evidence type="ECO:0000313" key="1">
    <source>
        <dbReference type="EMBL" id="KAK1869250.1"/>
    </source>
</evidence>
<dbReference type="Proteomes" id="UP000798662">
    <property type="component" value="Chromosome 3"/>
</dbReference>